<evidence type="ECO:0000256" key="1">
    <source>
        <dbReference type="ARBA" id="ARBA00004177"/>
    </source>
</evidence>
<dbReference type="GO" id="GO:0032456">
    <property type="term" value="P:endocytic recycling"/>
    <property type="evidence" value="ECO:0007669"/>
    <property type="project" value="InterPro"/>
</dbReference>
<evidence type="ECO:0000313" key="8">
    <source>
        <dbReference type="Proteomes" id="UP000078540"/>
    </source>
</evidence>
<feature type="compositionally biased region" description="Low complexity" evidence="6">
    <location>
        <begin position="42"/>
        <end position="66"/>
    </location>
</feature>
<comment type="subcellular location">
    <subcellularLocation>
        <location evidence="1">Endosome</location>
    </subcellularLocation>
</comment>
<organism evidence="7 8">
    <name type="scientific">Atta colombica</name>
    <dbReference type="NCBI Taxonomy" id="520822"/>
    <lineage>
        <taxon>Eukaryota</taxon>
        <taxon>Metazoa</taxon>
        <taxon>Ecdysozoa</taxon>
        <taxon>Arthropoda</taxon>
        <taxon>Hexapoda</taxon>
        <taxon>Insecta</taxon>
        <taxon>Pterygota</taxon>
        <taxon>Neoptera</taxon>
        <taxon>Endopterygota</taxon>
        <taxon>Hymenoptera</taxon>
        <taxon>Apocrita</taxon>
        <taxon>Aculeata</taxon>
        <taxon>Formicoidea</taxon>
        <taxon>Formicidae</taxon>
        <taxon>Myrmicinae</taxon>
        <taxon>Atta</taxon>
    </lineage>
</organism>
<keyword evidence="5" id="KW-0653">Protein transport</keyword>
<proteinExistence type="inferred from homology"/>
<evidence type="ECO:0000256" key="2">
    <source>
        <dbReference type="ARBA" id="ARBA00010704"/>
    </source>
</evidence>
<dbReference type="AlphaFoldDB" id="A0A195AVF0"/>
<dbReference type="PANTHER" id="PTHR13673">
    <property type="entry name" value="ESOPHAGEAL CANCER ASSOCIATED PROTEIN"/>
    <property type="match status" value="1"/>
</dbReference>
<feature type="region of interest" description="Disordered" evidence="6">
    <location>
        <begin position="39"/>
        <end position="66"/>
    </location>
</feature>
<keyword evidence="8" id="KW-1185">Reference proteome</keyword>
<feature type="non-terminal residue" evidence="7">
    <location>
        <position position="1"/>
    </location>
</feature>
<gene>
    <name evidence="7" type="ORF">ALC53_13522</name>
</gene>
<evidence type="ECO:0000313" key="7">
    <source>
        <dbReference type="EMBL" id="KYM76037.1"/>
    </source>
</evidence>
<protein>
    <submittedName>
        <fullName evidence="7">UPF0505 protein C16orf62 like protein</fullName>
    </submittedName>
</protein>
<keyword evidence="3" id="KW-0813">Transport</keyword>
<dbReference type="Proteomes" id="UP000078540">
    <property type="component" value="Unassembled WGS sequence"/>
</dbReference>
<sequence>ISKPMEYGTVKFACLEEATEHPLKPVVITLIDGRSAARRSALRSTSTSSSTGTPTPTHAPIFANPLSDPLLSHPSLDGSDPLTQFAREELDPLSKMAADEWDYSNVAPAGKKSKDTAEELVEPWSVRRSAILSKYTTSEKLSIVTSFLSGGEKVVVKVQPSGPMVDKVKTRLEQLDDFEEGSVRQMLDLSQQQYTARIEQLNNELVQAWHSDQRVKALKIAIQCAKLLVDTSVMAFYPSKFVLITDILDIFGKLVYERLKMKAEYYKPGSKVPTSLPDNFTPDMVPENAKETCRNWFYKIASIRELVPRLYVEMAIIKSYSFLTTSEFNTALLRITRMIRGIGNPLIAIYARCYLCRVGLALNKTSDFEFVRENLYDFLFTYQQLFGIAVRNEIVKQNVTLHSYLNLYSPALDWIVQVLVAISPENLLEEVLSRCKKQENGSLLLNTVLTAFKPTYIAVRAMDFVNLIVASEDDGYPQYLLYRSLGECLVRESLPKEDCQSVLNVIWKYITDLTDPNKFMHCVEIWIQFTVIHFSVIELNLFFGKIIDRLRPNKAFENYYPQLQNIIEKIVAHTQDFESLLAMKRTYYSYLFIINFKTFDNFLPLIDLFHKESVKVEVCKTVIEGLSMQNGPITDPIIINALMFIARIMHDSVSALTVEDEKRQIGQLICGLVQRVDYGRDFEKQLSFYVEARAAFPNLDSVHIQLVQCVNRLSVDTRKIVRGHHTRRTSAFVRACAAFCFITIPSLTLVHTRLQLYLLSGQVALLNQCLGQADACFKAALSLVPEMPKTIDIDGRQKSSQPYLLSYLSNFLSTLLVVPDSPEHGVLYLMRGLLNAVQRCFEENTSIKPYLYLRVLDLLSTVSQENYPYHIDKVDSNDKLYGSDQKFIGEVNKICSKIVEEILGHLKYLGSIEQFDKQSALALELFNCFIIRANLRDTALANMAVNLWHLSQRHGSVDSKVTMRTKAYMTQKSHHREYEHFAEILKKMSR</sequence>
<comment type="similarity">
    <text evidence="2">Belongs to the VPS35L family.</text>
</comment>
<accession>A0A195AVF0</accession>
<evidence type="ECO:0000256" key="3">
    <source>
        <dbReference type="ARBA" id="ARBA00022448"/>
    </source>
</evidence>
<dbReference type="STRING" id="520822.A0A195AVF0"/>
<dbReference type="EMBL" id="KQ976736">
    <property type="protein sequence ID" value="KYM76037.1"/>
    <property type="molecule type" value="Genomic_DNA"/>
</dbReference>
<keyword evidence="4" id="KW-0967">Endosome</keyword>
<evidence type="ECO:0000256" key="6">
    <source>
        <dbReference type="SAM" id="MobiDB-lite"/>
    </source>
</evidence>
<dbReference type="GO" id="GO:0005768">
    <property type="term" value="C:endosome"/>
    <property type="evidence" value="ECO:0007669"/>
    <property type="project" value="UniProtKB-SubCell"/>
</dbReference>
<reference evidence="7 8" key="1">
    <citation type="submission" date="2015-09" db="EMBL/GenBank/DDBJ databases">
        <title>Atta colombica WGS genome.</title>
        <authorList>
            <person name="Nygaard S."/>
            <person name="Hu H."/>
            <person name="Boomsma J."/>
            <person name="Zhang G."/>
        </authorList>
    </citation>
    <scope>NUCLEOTIDE SEQUENCE [LARGE SCALE GENOMIC DNA]</scope>
    <source>
        <strain evidence="7">Treedump-2</strain>
        <tissue evidence="7">Whole body</tissue>
    </source>
</reference>
<dbReference type="PANTHER" id="PTHR13673:SF0">
    <property type="entry name" value="VPS35 ENDOSOMAL PROTEIN-SORTING FACTOR-LIKE"/>
    <property type="match status" value="1"/>
</dbReference>
<evidence type="ECO:0000256" key="5">
    <source>
        <dbReference type="ARBA" id="ARBA00022927"/>
    </source>
</evidence>
<dbReference type="GO" id="GO:0015031">
    <property type="term" value="P:protein transport"/>
    <property type="evidence" value="ECO:0007669"/>
    <property type="project" value="UniProtKB-KW"/>
</dbReference>
<dbReference type="InterPro" id="IPR029705">
    <property type="entry name" value="VPS35L"/>
</dbReference>
<evidence type="ECO:0000256" key="4">
    <source>
        <dbReference type="ARBA" id="ARBA00022753"/>
    </source>
</evidence>
<name>A0A195AVF0_9HYME</name>